<dbReference type="InParanoid" id="A0A401GUN4"/>
<evidence type="ECO:0000313" key="1">
    <source>
        <dbReference type="EMBL" id="GBE85899.1"/>
    </source>
</evidence>
<proteinExistence type="predicted"/>
<organism evidence="1 2">
    <name type="scientific">Sparassis crispa</name>
    <dbReference type="NCBI Taxonomy" id="139825"/>
    <lineage>
        <taxon>Eukaryota</taxon>
        <taxon>Fungi</taxon>
        <taxon>Dikarya</taxon>
        <taxon>Basidiomycota</taxon>
        <taxon>Agaricomycotina</taxon>
        <taxon>Agaricomycetes</taxon>
        <taxon>Polyporales</taxon>
        <taxon>Sparassidaceae</taxon>
        <taxon>Sparassis</taxon>
    </lineage>
</organism>
<gene>
    <name evidence="1" type="ORF">SCP_0804230</name>
</gene>
<dbReference type="RefSeq" id="XP_027616812.1">
    <property type="nucleotide sequence ID" value="XM_027761011.1"/>
</dbReference>
<evidence type="ECO:0000313" key="2">
    <source>
        <dbReference type="Proteomes" id="UP000287166"/>
    </source>
</evidence>
<dbReference type="STRING" id="139825.A0A401GUN4"/>
<name>A0A401GUN4_9APHY</name>
<protein>
    <submittedName>
        <fullName evidence="1">Uncharacterized protein</fullName>
    </submittedName>
</protein>
<reference evidence="1 2" key="1">
    <citation type="journal article" date="2018" name="Sci. Rep.">
        <title>Genome sequence of the cauliflower mushroom Sparassis crispa (Hanabiratake) and its association with beneficial usage.</title>
        <authorList>
            <person name="Kiyama R."/>
            <person name="Furutani Y."/>
            <person name="Kawaguchi K."/>
            <person name="Nakanishi T."/>
        </authorList>
    </citation>
    <scope>NUCLEOTIDE SEQUENCE [LARGE SCALE GENOMIC DNA]</scope>
</reference>
<dbReference type="AlphaFoldDB" id="A0A401GUN4"/>
<dbReference type="OrthoDB" id="2802139at2759"/>
<comment type="caution">
    <text evidence="1">The sequence shown here is derived from an EMBL/GenBank/DDBJ whole genome shotgun (WGS) entry which is preliminary data.</text>
</comment>
<dbReference type="GeneID" id="38782816"/>
<keyword evidence="2" id="KW-1185">Reference proteome</keyword>
<dbReference type="Proteomes" id="UP000287166">
    <property type="component" value="Unassembled WGS sequence"/>
</dbReference>
<accession>A0A401GUN4</accession>
<sequence>MRYRTTFAALVALAQPLAKVGWQSELRPLNTTDVRGMTELLAQESEGRRTLAWIWMAPGAGEGSAGDTQDSLRIEWCKARARAHRWTEECQLLEEEMHCVLEFQEWIASWWLDQVEGTVARLPEHEEGCIVYAYRQAEIRRAMSSICERAWKDVPEWLKIEDDVD</sequence>
<dbReference type="EMBL" id="BFAD01000008">
    <property type="protein sequence ID" value="GBE85899.1"/>
    <property type="molecule type" value="Genomic_DNA"/>
</dbReference>